<evidence type="ECO:0000313" key="2">
    <source>
        <dbReference type="EMBL" id="CAE6480005.1"/>
    </source>
</evidence>
<feature type="region of interest" description="Disordered" evidence="1">
    <location>
        <begin position="171"/>
        <end position="273"/>
    </location>
</feature>
<dbReference type="AlphaFoldDB" id="A0A8H3H3B8"/>
<evidence type="ECO:0000256" key="1">
    <source>
        <dbReference type="SAM" id="MobiDB-lite"/>
    </source>
</evidence>
<feature type="compositionally biased region" description="Basic and acidic residues" evidence="1">
    <location>
        <begin position="215"/>
        <end position="229"/>
    </location>
</feature>
<accession>A0A8H3H3B8</accession>
<feature type="compositionally biased region" description="Low complexity" evidence="1">
    <location>
        <begin position="176"/>
        <end position="195"/>
    </location>
</feature>
<protein>
    <submittedName>
        <fullName evidence="2">Uncharacterized protein</fullName>
    </submittedName>
</protein>
<feature type="compositionally biased region" description="Basic and acidic residues" evidence="1">
    <location>
        <begin position="236"/>
        <end position="273"/>
    </location>
</feature>
<comment type="caution">
    <text evidence="2">The sequence shown here is derived from an EMBL/GenBank/DDBJ whole genome shotgun (WGS) entry which is preliminary data.</text>
</comment>
<dbReference type="Proteomes" id="UP000663831">
    <property type="component" value="Unassembled WGS sequence"/>
</dbReference>
<reference evidence="2" key="1">
    <citation type="submission" date="2021-01" db="EMBL/GenBank/DDBJ databases">
        <authorList>
            <person name="Kaushik A."/>
        </authorList>
    </citation>
    <scope>NUCLEOTIDE SEQUENCE</scope>
    <source>
        <strain evidence="2">AG3-1AP</strain>
    </source>
</reference>
<evidence type="ECO:0000313" key="3">
    <source>
        <dbReference type="Proteomes" id="UP000663831"/>
    </source>
</evidence>
<dbReference type="EMBL" id="CAJMWV010003320">
    <property type="protein sequence ID" value="CAE6480005.1"/>
    <property type="molecule type" value="Genomic_DNA"/>
</dbReference>
<proteinExistence type="predicted"/>
<organism evidence="2 3">
    <name type="scientific">Rhizoctonia solani</name>
    <dbReference type="NCBI Taxonomy" id="456999"/>
    <lineage>
        <taxon>Eukaryota</taxon>
        <taxon>Fungi</taxon>
        <taxon>Dikarya</taxon>
        <taxon>Basidiomycota</taxon>
        <taxon>Agaricomycotina</taxon>
        <taxon>Agaricomycetes</taxon>
        <taxon>Cantharellales</taxon>
        <taxon>Ceratobasidiaceae</taxon>
        <taxon>Rhizoctonia</taxon>
    </lineage>
</organism>
<sequence>MSSEMNLDATSFDGNQIEVDLGNIHIRDQTTREMLRRQMERGNIVHSDIVTFQNFRKRWDYSSVGLISGALVASVWGKFIRRPPFTPGRLFALSTFAAFTGASLGTGFQVRALVQTVNSLEDPPRFKRAVGEMTQELVARRQAALKQAQSARIGANAPQDGEHTQLAAGWDSGKLQQSRAQPAPDAPDATPSADRWAQLRAQKTPVQPTAWDTIRQTHERSKPDDKPDDNVIPESDAEKDRRRAQAEFDALLERERSFGQDNVRETKSRWSSK</sequence>
<dbReference type="OrthoDB" id="3201807at2759"/>
<gene>
    <name evidence="2" type="ORF">RDB_LOCUS98041</name>
</gene>
<name>A0A8H3H3B8_9AGAM</name>